<dbReference type="eggNOG" id="KOG1239">
    <property type="taxonomic scope" value="Eukaryota"/>
</dbReference>
<feature type="transmembrane region" description="Helical" evidence="8">
    <location>
        <begin position="219"/>
        <end position="244"/>
    </location>
</feature>
<feature type="transmembrane region" description="Helical" evidence="8">
    <location>
        <begin position="321"/>
        <end position="343"/>
    </location>
</feature>
<dbReference type="InterPro" id="IPR001708">
    <property type="entry name" value="YidC/ALB3/OXA1/COX18"/>
</dbReference>
<keyword evidence="3 6" id="KW-0812">Transmembrane</keyword>
<organism evidence="11">
    <name type="scientific">Arabidopsis lyrata subsp. lyrata</name>
    <name type="common">Lyre-leaved rock-cress</name>
    <dbReference type="NCBI Taxonomy" id="81972"/>
    <lineage>
        <taxon>Eukaryota</taxon>
        <taxon>Viridiplantae</taxon>
        <taxon>Streptophyta</taxon>
        <taxon>Embryophyta</taxon>
        <taxon>Tracheophyta</taxon>
        <taxon>Spermatophyta</taxon>
        <taxon>Magnoliopsida</taxon>
        <taxon>eudicotyledons</taxon>
        <taxon>Gunneridae</taxon>
        <taxon>Pentapetalae</taxon>
        <taxon>rosids</taxon>
        <taxon>malvids</taxon>
        <taxon>Brassicales</taxon>
        <taxon>Brassicaceae</taxon>
        <taxon>Camelineae</taxon>
        <taxon>Arabidopsis</taxon>
    </lineage>
</organism>
<evidence type="ECO:0000256" key="7">
    <source>
        <dbReference type="SAM" id="MobiDB-lite"/>
    </source>
</evidence>
<dbReference type="PANTHER" id="PTHR12428:SF67">
    <property type="entry name" value="MITOCHONDRIAL INNER MEMBRANE PROTEIN OXA1"/>
    <property type="match status" value="1"/>
</dbReference>
<evidence type="ECO:0000259" key="9">
    <source>
        <dbReference type="Pfam" id="PF02096"/>
    </source>
</evidence>
<evidence type="ECO:0000256" key="1">
    <source>
        <dbReference type="ARBA" id="ARBA00004141"/>
    </source>
</evidence>
<comment type="similarity">
    <text evidence="2">Belongs to the OXA1/ALB3/YidC (TC 2.A.9.2) family.</text>
</comment>
<dbReference type="GO" id="GO:0005743">
    <property type="term" value="C:mitochondrial inner membrane"/>
    <property type="evidence" value="ECO:0007669"/>
    <property type="project" value="EnsemblPlants"/>
</dbReference>
<dbReference type="EMBL" id="GL348720">
    <property type="protein sequence ID" value="EFH42726.1"/>
    <property type="molecule type" value="Genomic_DNA"/>
</dbReference>
<dbReference type="HOGENOM" id="CLU_029282_4_0_1"/>
<evidence type="ECO:0000256" key="5">
    <source>
        <dbReference type="ARBA" id="ARBA00023136"/>
    </source>
</evidence>
<dbReference type="PANTHER" id="PTHR12428">
    <property type="entry name" value="OXA1"/>
    <property type="match status" value="1"/>
</dbReference>
<reference evidence="11" key="1">
    <citation type="journal article" date="2011" name="Nat. Genet.">
        <title>The Arabidopsis lyrata genome sequence and the basis of rapid genome size change.</title>
        <authorList>
            <person name="Hu T.T."/>
            <person name="Pattyn P."/>
            <person name="Bakker E.G."/>
            <person name="Cao J."/>
            <person name="Cheng J.-F."/>
            <person name="Clark R.M."/>
            <person name="Fahlgren N."/>
            <person name="Fawcett J.A."/>
            <person name="Grimwood J."/>
            <person name="Gundlach H."/>
            <person name="Haberer G."/>
            <person name="Hollister J.D."/>
            <person name="Ossowski S."/>
            <person name="Ottilar R.P."/>
            <person name="Salamov A.A."/>
            <person name="Schneeberger K."/>
            <person name="Spannagl M."/>
            <person name="Wang X."/>
            <person name="Yang L."/>
            <person name="Nasrallah M.E."/>
            <person name="Bergelson J."/>
            <person name="Carrington J.C."/>
            <person name="Gaut B.S."/>
            <person name="Schmutz J."/>
            <person name="Mayer K.F.X."/>
            <person name="Van de Peer Y."/>
            <person name="Grigoriev I.V."/>
            <person name="Nordborg M."/>
            <person name="Weigel D."/>
            <person name="Guo Y.-L."/>
        </authorList>
    </citation>
    <scope>NUCLEOTIDE SEQUENCE [LARGE SCALE GENOMIC DNA]</scope>
    <source>
        <strain evidence="11">cv. MN47</strain>
    </source>
</reference>
<keyword evidence="4 8" id="KW-1133">Transmembrane helix</keyword>
<evidence type="ECO:0000256" key="3">
    <source>
        <dbReference type="ARBA" id="ARBA00022692"/>
    </source>
</evidence>
<sequence>MAFRRTLAIRSTLFARRSQPSYHIIPLANDHERDSFSQETSQRSYHSFLHQRSVNNSDFSKVSGGGLYLPMAPMSAFAFYRYMSTAPGVGSEKIGVMSDIAEVITDSTLQDVPAQAAAAVSEVTLAAADSFFPIAALQHCIDMVHSFTGFGWWASIVVATILIRSSTVPLLIKQMKDTTKLALMRPRLESIREEMQNKGMDSVTMAEGQKKMKNLFKEYGVTPFTPMKGMFIQGPLFICFFLAIRNMAEKVPSFQTGGALWFTDLTTPDSLYILPVITGLTFLITVECNAQEGMEGNPMAGTVKNVCRGFALLTVPMTMSFPQAIFCYWITSNLFSLMYGLVIKRPQVKKMLRIPDLPPPPPGQQPSFDLFSALKKMKAMTQDHTQNQTLPPSPVNPRISSQSLSPVSKRLKALESQVKGRKKNSSKKK</sequence>
<dbReference type="STRING" id="81972.D7MKQ6"/>
<evidence type="ECO:0000313" key="11">
    <source>
        <dbReference type="Proteomes" id="UP000008694"/>
    </source>
</evidence>
<protein>
    <recommendedName>
        <fullName evidence="9">Membrane insertase YidC/Oxa/ALB C-terminal domain-containing protein</fullName>
    </recommendedName>
</protein>
<evidence type="ECO:0000256" key="4">
    <source>
        <dbReference type="ARBA" id="ARBA00022989"/>
    </source>
</evidence>
<evidence type="ECO:0000313" key="10">
    <source>
        <dbReference type="EMBL" id="EFH42726.1"/>
    </source>
</evidence>
<dbReference type="InterPro" id="IPR028055">
    <property type="entry name" value="YidC/Oxa/ALB_C"/>
</dbReference>
<dbReference type="Gramene" id="fgenesh2_kg.8__2195__AT5G62050.1">
    <property type="protein sequence ID" value="fgenesh2_kg.8__2195__AT5G62050.1"/>
    <property type="gene ID" value="fgenesh2_kg.8__2195__AT5G62050.1"/>
</dbReference>
<dbReference type="AlphaFoldDB" id="D7MKQ6"/>
<comment type="subcellular location">
    <subcellularLocation>
        <location evidence="1 6">Membrane</location>
        <topology evidence="1 6">Multi-pass membrane protein</topology>
    </subcellularLocation>
</comment>
<proteinExistence type="inferred from homology"/>
<keyword evidence="11" id="KW-1185">Reference proteome</keyword>
<comment type="similarity">
    <text evidence="6">Belongs to the OXA1/ALB3/YidC family.</text>
</comment>
<feature type="region of interest" description="Disordered" evidence="7">
    <location>
        <begin position="378"/>
        <end position="429"/>
    </location>
</feature>
<dbReference type="NCBIfam" id="TIGR03592">
    <property type="entry name" value="yidC_oxa1_cterm"/>
    <property type="match status" value="1"/>
</dbReference>
<dbReference type="GO" id="GO:0032979">
    <property type="term" value="P:protein insertion into mitochondrial inner membrane from matrix"/>
    <property type="evidence" value="ECO:0007669"/>
    <property type="project" value="TreeGrafter"/>
</dbReference>
<accession>D7MKQ6</accession>
<evidence type="ECO:0000256" key="2">
    <source>
        <dbReference type="ARBA" id="ARBA00010583"/>
    </source>
</evidence>
<feature type="transmembrane region" description="Helical" evidence="8">
    <location>
        <begin position="150"/>
        <end position="172"/>
    </location>
</feature>
<dbReference type="CDD" id="cd19751">
    <property type="entry name" value="5TM_YidC_Oxa1_Alb3"/>
    <property type="match status" value="1"/>
</dbReference>
<dbReference type="OrthoDB" id="2148490at2759"/>
<dbReference type="GO" id="GO:0065003">
    <property type="term" value="P:protein-containing complex assembly"/>
    <property type="evidence" value="ECO:0007669"/>
    <property type="project" value="EnsemblPlants"/>
</dbReference>
<dbReference type="GO" id="GO:0032977">
    <property type="term" value="F:membrane insertase activity"/>
    <property type="evidence" value="ECO:0007669"/>
    <property type="project" value="InterPro"/>
</dbReference>
<evidence type="ECO:0000256" key="8">
    <source>
        <dbReference type="SAM" id="Phobius"/>
    </source>
</evidence>
<dbReference type="Proteomes" id="UP000008694">
    <property type="component" value="Unassembled WGS sequence"/>
</dbReference>
<feature type="domain" description="Membrane insertase YidC/Oxa/ALB C-terminal" evidence="9">
    <location>
        <begin position="152"/>
        <end position="345"/>
    </location>
</feature>
<feature type="compositionally biased region" description="Basic residues" evidence="7">
    <location>
        <begin position="419"/>
        <end position="429"/>
    </location>
</feature>
<gene>
    <name evidence="10" type="ORF">ARALYDRAFT_496379</name>
</gene>
<name>D7MKQ6_ARALL</name>
<dbReference type="Pfam" id="PF02096">
    <property type="entry name" value="60KD_IMP"/>
    <property type="match status" value="1"/>
</dbReference>
<keyword evidence="5 8" id="KW-0472">Membrane</keyword>
<evidence type="ECO:0000256" key="6">
    <source>
        <dbReference type="RuleBase" id="RU003945"/>
    </source>
</evidence>